<accession>A0ABS9KW84</accession>
<dbReference type="EMBL" id="JAKLTR010000013">
    <property type="protein sequence ID" value="MCG2616494.1"/>
    <property type="molecule type" value="Genomic_DNA"/>
</dbReference>
<feature type="transmembrane region" description="Helical" evidence="1">
    <location>
        <begin position="231"/>
        <end position="251"/>
    </location>
</feature>
<keyword evidence="1" id="KW-1133">Transmembrane helix</keyword>
<evidence type="ECO:0000256" key="1">
    <source>
        <dbReference type="SAM" id="Phobius"/>
    </source>
</evidence>
<proteinExistence type="predicted"/>
<gene>
    <name evidence="2" type="ORF">LZZ85_19495</name>
</gene>
<evidence type="ECO:0000313" key="3">
    <source>
        <dbReference type="Proteomes" id="UP001165367"/>
    </source>
</evidence>
<feature type="transmembrane region" description="Helical" evidence="1">
    <location>
        <begin position="149"/>
        <end position="171"/>
    </location>
</feature>
<organism evidence="2 3">
    <name type="scientific">Terrimonas ginsenosidimutans</name>
    <dbReference type="NCBI Taxonomy" id="2908004"/>
    <lineage>
        <taxon>Bacteria</taxon>
        <taxon>Pseudomonadati</taxon>
        <taxon>Bacteroidota</taxon>
        <taxon>Chitinophagia</taxon>
        <taxon>Chitinophagales</taxon>
        <taxon>Chitinophagaceae</taxon>
        <taxon>Terrimonas</taxon>
    </lineage>
</organism>
<feature type="transmembrane region" description="Helical" evidence="1">
    <location>
        <begin position="73"/>
        <end position="92"/>
    </location>
</feature>
<dbReference type="RefSeq" id="WP_237875030.1">
    <property type="nucleotide sequence ID" value="NZ_JAKLTR010000013.1"/>
</dbReference>
<name>A0ABS9KW84_9BACT</name>
<keyword evidence="3" id="KW-1185">Reference proteome</keyword>
<feature type="transmembrane region" description="Helical" evidence="1">
    <location>
        <begin position="17"/>
        <end position="37"/>
    </location>
</feature>
<keyword evidence="1" id="KW-0472">Membrane</keyword>
<dbReference type="Proteomes" id="UP001165367">
    <property type="component" value="Unassembled WGS sequence"/>
</dbReference>
<feature type="transmembrane region" description="Helical" evidence="1">
    <location>
        <begin position="113"/>
        <end position="137"/>
    </location>
</feature>
<feature type="transmembrane region" description="Helical" evidence="1">
    <location>
        <begin position="178"/>
        <end position="200"/>
    </location>
</feature>
<evidence type="ECO:0000313" key="2">
    <source>
        <dbReference type="EMBL" id="MCG2616494.1"/>
    </source>
</evidence>
<sequence length="261" mass="29907">MLHLLKIEWLKVKNYRAFWVFSILYLASIFLVNYIAWSVVERTQSQAPAASMVLGSPFAFPKVWQTVGWFSSWLLYFPGMIIIMLMVNEFNFKTHRQNVIDGWSRKQFIGVKIAIVVLFSVLITVLNAITSIFFGSLSGGGFSFEGMEYLIYIFFQSLAYLFLALMLAVLFRRSGLAIIIFFLYGLIFEWLICGLLTFQAKATPFSYFLPLQTTDVLIPIPFGEKVFYPDAPSAIALIIGVLAYITLYVFFARKKFLVDDL</sequence>
<reference evidence="2" key="1">
    <citation type="submission" date="2022-01" db="EMBL/GenBank/DDBJ databases">
        <authorList>
            <person name="Jo J.-H."/>
            <person name="Im W.-T."/>
        </authorList>
    </citation>
    <scope>NUCLEOTIDE SEQUENCE</scope>
    <source>
        <strain evidence="2">NA20</strain>
    </source>
</reference>
<protein>
    <submittedName>
        <fullName evidence="2">ABC transporter permease</fullName>
    </submittedName>
</protein>
<dbReference type="Pfam" id="PF12730">
    <property type="entry name" value="ABC2_membrane_4"/>
    <property type="match status" value="1"/>
</dbReference>
<comment type="caution">
    <text evidence="2">The sequence shown here is derived from an EMBL/GenBank/DDBJ whole genome shotgun (WGS) entry which is preliminary data.</text>
</comment>
<keyword evidence="1" id="KW-0812">Transmembrane</keyword>